<keyword evidence="2" id="KW-1185">Reference proteome</keyword>
<sequence>MHYGCVYASSERGYSYCNPRSRGGRFRPIFGIGELCNFSCVSVNWRTVQLLMHIRPLWIGLTGGCREGQCFDPLNRPKRRMPWGVRP</sequence>
<gene>
    <name evidence="1" type="ORF">DY000_02024598</name>
</gene>
<evidence type="ECO:0000313" key="1">
    <source>
        <dbReference type="EMBL" id="KAF3590796.1"/>
    </source>
</evidence>
<accession>A0ABQ7E308</accession>
<organism evidence="1 2">
    <name type="scientific">Brassica cretica</name>
    <name type="common">Mustard</name>
    <dbReference type="NCBI Taxonomy" id="69181"/>
    <lineage>
        <taxon>Eukaryota</taxon>
        <taxon>Viridiplantae</taxon>
        <taxon>Streptophyta</taxon>
        <taxon>Embryophyta</taxon>
        <taxon>Tracheophyta</taxon>
        <taxon>Spermatophyta</taxon>
        <taxon>Magnoliopsida</taxon>
        <taxon>eudicotyledons</taxon>
        <taxon>Gunneridae</taxon>
        <taxon>Pentapetalae</taxon>
        <taxon>rosids</taxon>
        <taxon>malvids</taxon>
        <taxon>Brassicales</taxon>
        <taxon>Brassicaceae</taxon>
        <taxon>Brassiceae</taxon>
        <taxon>Brassica</taxon>
    </lineage>
</organism>
<dbReference type="EMBL" id="QGKV02000299">
    <property type="protein sequence ID" value="KAF3590796.1"/>
    <property type="molecule type" value="Genomic_DNA"/>
</dbReference>
<evidence type="ECO:0000313" key="2">
    <source>
        <dbReference type="Proteomes" id="UP000266723"/>
    </source>
</evidence>
<proteinExistence type="predicted"/>
<protein>
    <submittedName>
        <fullName evidence="1">Uncharacterized protein</fullName>
    </submittedName>
</protein>
<name>A0ABQ7E308_BRACR</name>
<dbReference type="Proteomes" id="UP000266723">
    <property type="component" value="Unassembled WGS sequence"/>
</dbReference>
<comment type="caution">
    <text evidence="1">The sequence shown here is derived from an EMBL/GenBank/DDBJ whole genome shotgun (WGS) entry which is preliminary data.</text>
</comment>
<reference evidence="1 2" key="1">
    <citation type="journal article" date="2020" name="BMC Genomics">
        <title>Intraspecific diversification of the crop wild relative Brassica cretica Lam. using demographic model selection.</title>
        <authorList>
            <person name="Kioukis A."/>
            <person name="Michalopoulou V.A."/>
            <person name="Briers L."/>
            <person name="Pirintsos S."/>
            <person name="Studholme D.J."/>
            <person name="Pavlidis P."/>
            <person name="Sarris P.F."/>
        </authorList>
    </citation>
    <scope>NUCLEOTIDE SEQUENCE [LARGE SCALE GENOMIC DNA]</scope>
    <source>
        <strain evidence="2">cv. PFS-1207/04</strain>
    </source>
</reference>